<evidence type="ECO:0000313" key="1">
    <source>
        <dbReference type="EMBL" id="MDX5933032.1"/>
    </source>
</evidence>
<proteinExistence type="predicted"/>
<dbReference type="Proteomes" id="UP001279553">
    <property type="component" value="Unassembled WGS sequence"/>
</dbReference>
<name>A0AAW9DWP3_ACIAO</name>
<dbReference type="InterPro" id="IPR001387">
    <property type="entry name" value="Cro/C1-type_HTH"/>
</dbReference>
<dbReference type="Pfam" id="PF13560">
    <property type="entry name" value="HTH_31"/>
    <property type="match status" value="1"/>
</dbReference>
<dbReference type="RefSeq" id="WP_319615880.1">
    <property type="nucleotide sequence ID" value="NZ_JAWXYB010000018.1"/>
</dbReference>
<gene>
    <name evidence="1" type="ORF">SIL87_19970</name>
</gene>
<keyword evidence="2" id="KW-1185">Reference proteome</keyword>
<dbReference type="SUPFAM" id="SSF47413">
    <property type="entry name" value="lambda repressor-like DNA-binding domains"/>
    <property type="match status" value="1"/>
</dbReference>
<sequence length="139" mass="14777">MTTRNPLLASPPFAVEDSLVRLGQRLRTARLRRNLTVAGVGKKIGAGSRAVGDAEKGKPSTSVAVYAALLWAFDLIQDLDAVADPSHDAEGIALAKHQTRIRARQTGGLDNDFLSRITLFDGPPVAKSYGLPGSTSRVL</sequence>
<dbReference type="EMBL" id="JAWXYB010000018">
    <property type="protein sequence ID" value="MDX5933032.1"/>
    <property type="molecule type" value="Genomic_DNA"/>
</dbReference>
<dbReference type="Gene3D" id="1.10.260.40">
    <property type="entry name" value="lambda repressor-like DNA-binding domains"/>
    <property type="match status" value="1"/>
</dbReference>
<evidence type="ECO:0000313" key="2">
    <source>
        <dbReference type="Proteomes" id="UP001279553"/>
    </source>
</evidence>
<dbReference type="AlphaFoldDB" id="A0AAW9DWP3"/>
<accession>A0AAW9DWP3</accession>
<protein>
    <submittedName>
        <fullName evidence="1">Helix-turn-helix transcriptional regulator</fullName>
    </submittedName>
</protein>
<dbReference type="InterPro" id="IPR010982">
    <property type="entry name" value="Lambda_DNA-bd_dom_sf"/>
</dbReference>
<comment type="caution">
    <text evidence="1">The sequence shown here is derived from an EMBL/GenBank/DDBJ whole genome shotgun (WGS) entry which is preliminary data.</text>
</comment>
<organism evidence="1 2">
    <name type="scientific">Acidiphilium acidophilum</name>
    <name type="common">Thiobacillus acidophilus</name>
    <dbReference type="NCBI Taxonomy" id="76588"/>
    <lineage>
        <taxon>Bacteria</taxon>
        <taxon>Pseudomonadati</taxon>
        <taxon>Pseudomonadota</taxon>
        <taxon>Alphaproteobacteria</taxon>
        <taxon>Acetobacterales</taxon>
        <taxon>Acidocellaceae</taxon>
        <taxon>Acidiphilium</taxon>
    </lineage>
</organism>
<dbReference type="GO" id="GO:0003677">
    <property type="term" value="F:DNA binding"/>
    <property type="evidence" value="ECO:0007669"/>
    <property type="project" value="InterPro"/>
</dbReference>
<dbReference type="CDD" id="cd00093">
    <property type="entry name" value="HTH_XRE"/>
    <property type="match status" value="1"/>
</dbReference>
<reference evidence="1 2" key="1">
    <citation type="submission" date="2023-11" db="EMBL/GenBank/DDBJ databases">
        <title>MicrobeMod: A computational toolkit for identifying prokaryotic methylation and restriction-modification with nanopore sequencing.</title>
        <authorList>
            <person name="Crits-Christoph A."/>
            <person name="Kang S.C."/>
            <person name="Lee H."/>
            <person name="Ostrov N."/>
        </authorList>
    </citation>
    <scope>NUCLEOTIDE SEQUENCE [LARGE SCALE GENOMIC DNA]</scope>
    <source>
        <strain evidence="1 2">DSMZ 700</strain>
    </source>
</reference>